<feature type="binding site" evidence="10">
    <location>
        <begin position="7"/>
        <end position="15"/>
    </location>
    <ligand>
        <name>ATP</name>
        <dbReference type="ChEBI" id="CHEBI:30616"/>
    </ligand>
</feature>
<gene>
    <name evidence="10 11" type="primary">cmk</name>
    <name evidence="11" type="ORF">ACFSBX_08420</name>
</gene>
<dbReference type="GO" id="GO:0005524">
    <property type="term" value="F:ATP binding"/>
    <property type="evidence" value="ECO:0007669"/>
    <property type="project" value="UniProtKB-UniRule"/>
</dbReference>
<dbReference type="Pfam" id="PF13189">
    <property type="entry name" value="Cytidylate_kin2"/>
    <property type="match status" value="1"/>
</dbReference>
<dbReference type="EMBL" id="JBHUDK010000006">
    <property type="protein sequence ID" value="MFD1598978.1"/>
    <property type="molecule type" value="Genomic_DNA"/>
</dbReference>
<comment type="similarity">
    <text evidence="2 10">Belongs to the cytidylate kinase family. Type 2 subfamily.</text>
</comment>
<comment type="catalytic activity">
    <reaction evidence="9 10">
        <text>CMP + ATP = CDP + ADP</text>
        <dbReference type="Rhea" id="RHEA:11600"/>
        <dbReference type="ChEBI" id="CHEBI:30616"/>
        <dbReference type="ChEBI" id="CHEBI:58069"/>
        <dbReference type="ChEBI" id="CHEBI:60377"/>
        <dbReference type="ChEBI" id="CHEBI:456216"/>
        <dbReference type="EC" id="2.7.4.25"/>
    </reaction>
</comment>
<comment type="subcellular location">
    <subcellularLocation>
        <location evidence="1 10">Cytoplasm</location>
    </subcellularLocation>
</comment>
<evidence type="ECO:0000256" key="4">
    <source>
        <dbReference type="ARBA" id="ARBA00022679"/>
    </source>
</evidence>
<sequence length="192" mass="21413">MLLTVSGPPGAGKSTTVSALADAFDLEHVSGGDIFRELAEERGMSAVEFNRLAEEDDQIDRDLDRRLRSVALERDDVLLESRLAGWLAGDAADLRLWLDAPIEVRAARIAEREDKSAETALEETRAREESEALRYREYYNIDIADLSIYDVALNTARWSETDVPDILTAAVRAYDPIADEGKYPVEGVSYDF</sequence>
<reference evidence="11 12" key="1">
    <citation type="journal article" date="2019" name="Int. J. Syst. Evol. Microbiol.">
        <title>The Global Catalogue of Microorganisms (GCM) 10K type strain sequencing project: providing services to taxonomists for standard genome sequencing and annotation.</title>
        <authorList>
            <consortium name="The Broad Institute Genomics Platform"/>
            <consortium name="The Broad Institute Genome Sequencing Center for Infectious Disease"/>
            <person name="Wu L."/>
            <person name="Ma J."/>
        </authorList>
    </citation>
    <scope>NUCLEOTIDE SEQUENCE [LARGE SCALE GENOMIC DNA]</scope>
    <source>
        <strain evidence="11 12">CGMCC 1.12121</strain>
    </source>
</reference>
<accession>A0ABD6CNH4</accession>
<evidence type="ECO:0000256" key="9">
    <source>
        <dbReference type="ARBA" id="ARBA00048478"/>
    </source>
</evidence>
<dbReference type="InterPro" id="IPR011892">
    <property type="entry name" value="Cyt_kin_arch"/>
</dbReference>
<keyword evidence="7 10" id="KW-0067">ATP-binding</keyword>
<evidence type="ECO:0000313" key="12">
    <source>
        <dbReference type="Proteomes" id="UP001597085"/>
    </source>
</evidence>
<protein>
    <recommendedName>
        <fullName evidence="10">Cytidylate kinase</fullName>
        <shortName evidence="10">CK</shortName>
        <ecNumber evidence="10">2.7.4.25</ecNumber>
    </recommendedName>
    <alternativeName>
        <fullName evidence="10">Cytidine monophosphate kinase</fullName>
        <shortName evidence="10">CMP kinase</shortName>
    </alternativeName>
</protein>
<dbReference type="NCBIfam" id="TIGR02173">
    <property type="entry name" value="cyt_kin_arch"/>
    <property type="match status" value="1"/>
</dbReference>
<evidence type="ECO:0000256" key="2">
    <source>
        <dbReference type="ARBA" id="ARBA00011005"/>
    </source>
</evidence>
<dbReference type="CDD" id="cd02020">
    <property type="entry name" value="CMPK"/>
    <property type="match status" value="1"/>
</dbReference>
<evidence type="ECO:0000256" key="8">
    <source>
        <dbReference type="ARBA" id="ARBA00047615"/>
    </source>
</evidence>
<dbReference type="GO" id="GO:0016301">
    <property type="term" value="F:kinase activity"/>
    <property type="evidence" value="ECO:0007669"/>
    <property type="project" value="UniProtKB-KW"/>
</dbReference>
<dbReference type="GO" id="GO:0005737">
    <property type="term" value="C:cytoplasm"/>
    <property type="evidence" value="ECO:0007669"/>
    <property type="project" value="UniProtKB-SubCell"/>
</dbReference>
<keyword evidence="6 10" id="KW-0418">Kinase</keyword>
<evidence type="ECO:0000256" key="7">
    <source>
        <dbReference type="ARBA" id="ARBA00022840"/>
    </source>
</evidence>
<evidence type="ECO:0000256" key="1">
    <source>
        <dbReference type="ARBA" id="ARBA00004496"/>
    </source>
</evidence>
<dbReference type="GO" id="GO:0006220">
    <property type="term" value="P:pyrimidine nucleotide metabolic process"/>
    <property type="evidence" value="ECO:0007669"/>
    <property type="project" value="UniProtKB-UniRule"/>
</dbReference>
<dbReference type="InterPro" id="IPR027417">
    <property type="entry name" value="P-loop_NTPase"/>
</dbReference>
<evidence type="ECO:0000256" key="10">
    <source>
        <dbReference type="HAMAP-Rule" id="MF_00239"/>
    </source>
</evidence>
<evidence type="ECO:0000256" key="5">
    <source>
        <dbReference type="ARBA" id="ARBA00022741"/>
    </source>
</evidence>
<keyword evidence="12" id="KW-1185">Reference proteome</keyword>
<keyword evidence="3 10" id="KW-0963">Cytoplasm</keyword>
<dbReference type="InterPro" id="IPR011994">
    <property type="entry name" value="Cytidylate_kinase_dom"/>
</dbReference>
<dbReference type="Gene3D" id="3.40.50.300">
    <property type="entry name" value="P-loop containing nucleotide triphosphate hydrolases"/>
    <property type="match status" value="1"/>
</dbReference>
<evidence type="ECO:0000256" key="3">
    <source>
        <dbReference type="ARBA" id="ARBA00022490"/>
    </source>
</evidence>
<comment type="catalytic activity">
    <reaction evidence="8 10">
        <text>dCMP + ATP = dCDP + ADP</text>
        <dbReference type="Rhea" id="RHEA:25094"/>
        <dbReference type="ChEBI" id="CHEBI:30616"/>
        <dbReference type="ChEBI" id="CHEBI:57566"/>
        <dbReference type="ChEBI" id="CHEBI:58593"/>
        <dbReference type="ChEBI" id="CHEBI:456216"/>
        <dbReference type="EC" id="2.7.4.25"/>
    </reaction>
</comment>
<evidence type="ECO:0000256" key="6">
    <source>
        <dbReference type="ARBA" id="ARBA00022777"/>
    </source>
</evidence>
<comment type="caution">
    <text evidence="11">The sequence shown here is derived from an EMBL/GenBank/DDBJ whole genome shotgun (WGS) entry which is preliminary data.</text>
</comment>
<proteinExistence type="inferred from homology"/>
<dbReference type="Proteomes" id="UP001597085">
    <property type="component" value="Unassembled WGS sequence"/>
</dbReference>
<keyword evidence="4 10" id="KW-0808">Transferase</keyword>
<dbReference type="SUPFAM" id="SSF52540">
    <property type="entry name" value="P-loop containing nucleoside triphosphate hydrolases"/>
    <property type="match status" value="1"/>
</dbReference>
<dbReference type="EC" id="2.7.4.25" evidence="10"/>
<name>A0ABD6CNH4_9EURY</name>
<dbReference type="AlphaFoldDB" id="A0ABD6CNH4"/>
<dbReference type="HAMAP" id="MF_00239">
    <property type="entry name" value="Cytidyl_kinase_type2"/>
    <property type="match status" value="1"/>
</dbReference>
<keyword evidence="5 10" id="KW-0547">Nucleotide-binding</keyword>
<evidence type="ECO:0000313" key="11">
    <source>
        <dbReference type="EMBL" id="MFD1598978.1"/>
    </source>
</evidence>
<dbReference type="RefSeq" id="WP_256420506.1">
    <property type="nucleotide sequence ID" value="NZ_JANHDI010000002.1"/>
</dbReference>
<organism evidence="11 12">
    <name type="scientific">Halobellus rarus</name>
    <dbReference type="NCBI Taxonomy" id="1126237"/>
    <lineage>
        <taxon>Archaea</taxon>
        <taxon>Methanobacteriati</taxon>
        <taxon>Methanobacteriota</taxon>
        <taxon>Stenosarchaea group</taxon>
        <taxon>Halobacteria</taxon>
        <taxon>Halobacteriales</taxon>
        <taxon>Haloferacaceae</taxon>
        <taxon>Halobellus</taxon>
    </lineage>
</organism>